<sequence>MMMVLPKGLPTLQQFNTGIWTCPDNIFCSEHTEDSFISCTTNPALRRPKTDHIPILSTLELERYPHAHSESNRNFRNTDWIEFNSLLLPRLKSLGPPSPIVTQAEFQEAARNLTKVLQETIEEIVPLSKPSPHSKRWW</sequence>
<proteinExistence type="predicted"/>
<reference evidence="1 2" key="1">
    <citation type="submission" date="2014-04" db="EMBL/GenBank/DDBJ databases">
        <authorList>
            <consortium name="DOE Joint Genome Institute"/>
            <person name="Kuo A."/>
            <person name="Kohler A."/>
            <person name="Jargeat P."/>
            <person name="Nagy L.G."/>
            <person name="Floudas D."/>
            <person name="Copeland A."/>
            <person name="Barry K.W."/>
            <person name="Cichocki N."/>
            <person name="Veneault-Fourrey C."/>
            <person name="LaButti K."/>
            <person name="Lindquist E.A."/>
            <person name="Lipzen A."/>
            <person name="Lundell T."/>
            <person name="Morin E."/>
            <person name="Murat C."/>
            <person name="Sun H."/>
            <person name="Tunlid A."/>
            <person name="Henrissat B."/>
            <person name="Grigoriev I.V."/>
            <person name="Hibbett D.S."/>
            <person name="Martin F."/>
            <person name="Nordberg H.P."/>
            <person name="Cantor M.N."/>
            <person name="Hua S.X."/>
        </authorList>
    </citation>
    <scope>NUCLEOTIDE SEQUENCE [LARGE SCALE GENOMIC DNA]</scope>
    <source>
        <strain evidence="1 2">Ve08.2h10</strain>
    </source>
</reference>
<organism evidence="1 2">
    <name type="scientific">Paxillus rubicundulus Ve08.2h10</name>
    <dbReference type="NCBI Taxonomy" id="930991"/>
    <lineage>
        <taxon>Eukaryota</taxon>
        <taxon>Fungi</taxon>
        <taxon>Dikarya</taxon>
        <taxon>Basidiomycota</taxon>
        <taxon>Agaricomycotina</taxon>
        <taxon>Agaricomycetes</taxon>
        <taxon>Agaricomycetidae</taxon>
        <taxon>Boletales</taxon>
        <taxon>Paxilineae</taxon>
        <taxon>Paxillaceae</taxon>
        <taxon>Paxillus</taxon>
    </lineage>
</organism>
<reference evidence="2" key="2">
    <citation type="submission" date="2015-01" db="EMBL/GenBank/DDBJ databases">
        <title>Evolutionary Origins and Diversification of the Mycorrhizal Mutualists.</title>
        <authorList>
            <consortium name="DOE Joint Genome Institute"/>
            <consortium name="Mycorrhizal Genomics Consortium"/>
            <person name="Kohler A."/>
            <person name="Kuo A."/>
            <person name="Nagy L.G."/>
            <person name="Floudas D."/>
            <person name="Copeland A."/>
            <person name="Barry K.W."/>
            <person name="Cichocki N."/>
            <person name="Veneault-Fourrey C."/>
            <person name="LaButti K."/>
            <person name="Lindquist E.A."/>
            <person name="Lipzen A."/>
            <person name="Lundell T."/>
            <person name="Morin E."/>
            <person name="Murat C."/>
            <person name="Riley R."/>
            <person name="Ohm R."/>
            <person name="Sun H."/>
            <person name="Tunlid A."/>
            <person name="Henrissat B."/>
            <person name="Grigoriev I.V."/>
            <person name="Hibbett D.S."/>
            <person name="Martin F."/>
        </authorList>
    </citation>
    <scope>NUCLEOTIDE SEQUENCE [LARGE SCALE GENOMIC DNA]</scope>
    <source>
        <strain evidence="2">Ve08.2h10</strain>
    </source>
</reference>
<dbReference type="EMBL" id="KN826724">
    <property type="protein sequence ID" value="KIK78062.1"/>
    <property type="molecule type" value="Genomic_DNA"/>
</dbReference>
<accession>A0A0D0C4L3</accession>
<feature type="non-terminal residue" evidence="1">
    <location>
        <position position="138"/>
    </location>
</feature>
<gene>
    <name evidence="1" type="ORF">PAXRUDRAFT_57418</name>
</gene>
<keyword evidence="2" id="KW-1185">Reference proteome</keyword>
<dbReference type="OrthoDB" id="3261136at2759"/>
<name>A0A0D0C4L3_9AGAM</name>
<evidence type="ECO:0000313" key="2">
    <source>
        <dbReference type="Proteomes" id="UP000054538"/>
    </source>
</evidence>
<dbReference type="Proteomes" id="UP000054538">
    <property type="component" value="Unassembled WGS sequence"/>
</dbReference>
<dbReference type="HOGENOM" id="CLU_115679_0_0_1"/>
<evidence type="ECO:0008006" key="3">
    <source>
        <dbReference type="Google" id="ProtNLM"/>
    </source>
</evidence>
<dbReference type="AlphaFoldDB" id="A0A0D0C4L3"/>
<evidence type="ECO:0000313" key="1">
    <source>
        <dbReference type="EMBL" id="KIK78062.1"/>
    </source>
</evidence>
<dbReference type="InParanoid" id="A0A0D0C4L3"/>
<protein>
    <recommendedName>
        <fullName evidence="3">Endonuclease/exonuclease/phosphatase domain-containing protein</fullName>
    </recommendedName>
</protein>